<dbReference type="GO" id="GO:0004252">
    <property type="term" value="F:serine-type endopeptidase activity"/>
    <property type="evidence" value="ECO:0007669"/>
    <property type="project" value="InterPro"/>
</dbReference>
<feature type="domain" description="Peptidase S1" evidence="3">
    <location>
        <begin position="45"/>
        <end position="295"/>
    </location>
</feature>
<feature type="region of interest" description="Disordered" evidence="2">
    <location>
        <begin position="1"/>
        <end position="26"/>
    </location>
</feature>
<dbReference type="SMART" id="SM00020">
    <property type="entry name" value="Tryp_SPc"/>
    <property type="match status" value="1"/>
</dbReference>
<dbReference type="SMR" id="A0A0M4EAT4"/>
<evidence type="ECO:0000256" key="1">
    <source>
        <dbReference type="ARBA" id="ARBA00023157"/>
    </source>
</evidence>
<keyword evidence="1" id="KW-1015">Disulfide bond</keyword>
<evidence type="ECO:0000256" key="2">
    <source>
        <dbReference type="SAM" id="MobiDB-lite"/>
    </source>
</evidence>
<reference evidence="4 5" key="1">
    <citation type="submission" date="2015-08" db="EMBL/GenBank/DDBJ databases">
        <title>Ancestral chromatin configuration constrains chromatin evolution on differentiating sex chromosomes in Drosophila.</title>
        <authorList>
            <person name="Zhou Q."/>
            <person name="Bachtrog D."/>
        </authorList>
    </citation>
    <scope>NUCLEOTIDE SEQUENCE [LARGE SCALE GENOMIC DNA]</scope>
    <source>
        <tissue evidence="4">Whole larvae</tissue>
    </source>
</reference>
<dbReference type="CDD" id="cd00190">
    <property type="entry name" value="Tryp_SPc"/>
    <property type="match status" value="1"/>
</dbReference>
<organism evidence="4 5">
    <name type="scientific">Drosophila busckii</name>
    <name type="common">Fruit fly</name>
    <dbReference type="NCBI Taxonomy" id="30019"/>
    <lineage>
        <taxon>Eukaryota</taxon>
        <taxon>Metazoa</taxon>
        <taxon>Ecdysozoa</taxon>
        <taxon>Arthropoda</taxon>
        <taxon>Hexapoda</taxon>
        <taxon>Insecta</taxon>
        <taxon>Pterygota</taxon>
        <taxon>Neoptera</taxon>
        <taxon>Endopterygota</taxon>
        <taxon>Diptera</taxon>
        <taxon>Brachycera</taxon>
        <taxon>Muscomorpha</taxon>
        <taxon>Ephydroidea</taxon>
        <taxon>Drosophilidae</taxon>
        <taxon>Drosophila</taxon>
    </lineage>
</organism>
<evidence type="ECO:0000313" key="4">
    <source>
        <dbReference type="EMBL" id="ALC44428.1"/>
    </source>
</evidence>
<dbReference type="Proteomes" id="UP000494163">
    <property type="component" value="Chromosome 3L"/>
</dbReference>
<gene>
    <name evidence="4" type="ORF">Dbus_chr3Lg1594</name>
</gene>
<dbReference type="PANTHER" id="PTHR24252">
    <property type="entry name" value="ACROSIN-RELATED"/>
    <property type="match status" value="1"/>
</dbReference>
<accession>A0A0M4EAT4</accession>
<sequence>MVKRSEFHEASTAGQSAQTKNHKEQSVQAQIAFTKLPCTVRNPKIVGGSEAERNEMPFIVSLMRRGGHFCGATIIHERWILTAGHCICNGLNEIMKPTQIQGFAGLHSIREYHNCINNGPDVVRVDFKRIVPHPQYNCNNVQHDIALLELLHPIEFTSHIQPSCINSDKALDSAEQEHEFGTVSGWGWTQENQAEGERSDILRKATVKIWNNIACERSYRALGKSNSITDTQMCAGYMNGQIDSCWADSGGPLMSKDHHYLLGVVSTGIGCARPGLPGIYTRVSKYVPWMRDVIFNKN</sequence>
<dbReference type="AlphaFoldDB" id="A0A0M4EAT4"/>
<dbReference type="InterPro" id="IPR001254">
    <property type="entry name" value="Trypsin_dom"/>
</dbReference>
<dbReference type="PANTHER" id="PTHR24252:SF7">
    <property type="entry name" value="HYALIN"/>
    <property type="match status" value="1"/>
</dbReference>
<dbReference type="InterPro" id="IPR018114">
    <property type="entry name" value="TRYPSIN_HIS"/>
</dbReference>
<proteinExistence type="predicted"/>
<dbReference type="Gene3D" id="2.40.10.10">
    <property type="entry name" value="Trypsin-like serine proteases"/>
    <property type="match status" value="1"/>
</dbReference>
<dbReference type="FunFam" id="2.40.10.10:FF:000116">
    <property type="entry name" value="Serine protease P16"/>
    <property type="match status" value="1"/>
</dbReference>
<evidence type="ECO:0000313" key="5">
    <source>
        <dbReference type="Proteomes" id="UP000494163"/>
    </source>
</evidence>
<dbReference type="STRING" id="30019.A0A0M4EAT4"/>
<keyword evidence="5" id="KW-1185">Reference proteome</keyword>
<evidence type="ECO:0000259" key="3">
    <source>
        <dbReference type="PROSITE" id="PS50240"/>
    </source>
</evidence>
<dbReference type="PRINTS" id="PR00722">
    <property type="entry name" value="CHYMOTRYPSIN"/>
</dbReference>
<name>A0A0M4EAT4_DROBS</name>
<dbReference type="SUPFAM" id="SSF50494">
    <property type="entry name" value="Trypsin-like serine proteases"/>
    <property type="match status" value="1"/>
</dbReference>
<dbReference type="InterPro" id="IPR009003">
    <property type="entry name" value="Peptidase_S1_PA"/>
</dbReference>
<dbReference type="OMA" id="CNGLQKF"/>
<protein>
    <submittedName>
        <fullName evidence="4">CG6865</fullName>
    </submittedName>
</protein>
<dbReference type="EMBL" id="CP012525">
    <property type="protein sequence ID" value="ALC44428.1"/>
    <property type="molecule type" value="Genomic_DNA"/>
</dbReference>
<dbReference type="GO" id="GO:0006508">
    <property type="term" value="P:proteolysis"/>
    <property type="evidence" value="ECO:0007669"/>
    <property type="project" value="InterPro"/>
</dbReference>
<dbReference type="OrthoDB" id="9448935at2759"/>
<dbReference type="InterPro" id="IPR001314">
    <property type="entry name" value="Peptidase_S1A"/>
</dbReference>
<dbReference type="PROSITE" id="PS50240">
    <property type="entry name" value="TRYPSIN_DOM"/>
    <property type="match status" value="1"/>
</dbReference>
<dbReference type="InterPro" id="IPR043504">
    <property type="entry name" value="Peptidase_S1_PA_chymotrypsin"/>
</dbReference>
<dbReference type="PROSITE" id="PS00134">
    <property type="entry name" value="TRYPSIN_HIS"/>
    <property type="match status" value="1"/>
</dbReference>
<dbReference type="Pfam" id="PF00089">
    <property type="entry name" value="Trypsin"/>
    <property type="match status" value="1"/>
</dbReference>